<dbReference type="GO" id="GO:0003676">
    <property type="term" value="F:nucleic acid binding"/>
    <property type="evidence" value="ECO:0007669"/>
    <property type="project" value="InterPro"/>
</dbReference>
<organism evidence="2">
    <name type="scientific">Microglena monadina</name>
    <dbReference type="NCBI Taxonomy" id="47904"/>
    <lineage>
        <taxon>Eukaryota</taxon>
        <taxon>Viridiplantae</taxon>
        <taxon>Chlorophyta</taxon>
        <taxon>core chlorophytes</taxon>
        <taxon>Chlorophyceae</taxon>
        <taxon>CS clade</taxon>
        <taxon>Chlamydomonadales</taxon>
        <taxon>Chlamydomonadaceae</taxon>
        <taxon>Microglena</taxon>
    </lineage>
</organism>
<dbReference type="Pfam" id="PF01844">
    <property type="entry name" value="HNH"/>
    <property type="match status" value="1"/>
</dbReference>
<keyword evidence="2" id="KW-0378">Hydrolase</keyword>
<evidence type="ECO:0000259" key="1">
    <source>
        <dbReference type="Pfam" id="PF01844"/>
    </source>
</evidence>
<sequence>MKILFHFYMFLFEFESSLFYNKDEIVLTTALLLFLYIVSLFMTKEQDKEGSDRSSSKIFTGNFPSLEEIEEKISNGIDVYLEFINQASQRAEKLLNENPNIYLETHHIIPRFEGGTNDSKNLVRLTFNDHTTAHFIRWIVYKNEKDKTAWKCMSGQSIEIKKEIASLGGKIGGPISQQIQKQNKVGWHNSEGQKERGIKGAKVNKIQGTGGFDPKNLERANKVLNENPELYRPQNLKNLETGRATQKDQGINIGDPVSQRLKSLKRLDFL</sequence>
<feature type="domain" description="HNH" evidence="1">
    <location>
        <begin position="102"/>
        <end position="134"/>
    </location>
</feature>
<evidence type="ECO:0000313" key="2">
    <source>
        <dbReference type="EMBL" id="ALO20952.1"/>
    </source>
</evidence>
<dbReference type="GO" id="GO:0008270">
    <property type="term" value="F:zinc ion binding"/>
    <property type="evidence" value="ECO:0007669"/>
    <property type="project" value="InterPro"/>
</dbReference>
<dbReference type="InterPro" id="IPR002711">
    <property type="entry name" value="HNH"/>
</dbReference>
<gene>
    <name evidence="2" type="primary">orf270</name>
</gene>
<keyword evidence="2" id="KW-0150">Chloroplast</keyword>
<dbReference type="EMBL" id="KT624746">
    <property type="protein sequence ID" value="ALO20952.1"/>
    <property type="molecule type" value="Genomic_DNA"/>
</dbReference>
<proteinExistence type="predicted"/>
<dbReference type="InterPro" id="IPR003615">
    <property type="entry name" value="HNH_nuc"/>
</dbReference>
<geneLocation type="chloroplast" evidence="2"/>
<reference evidence="2" key="1">
    <citation type="journal article" date="2015" name="BMC Evol. Biol.">
        <title>Chloroplast phylogenomic analysis of chlorophyte green algae identifies a novel lineage sister to the Sphaeropleales (Chlorophyceae).</title>
        <authorList>
            <person name="Lemieux C."/>
            <person name="Vincent A.T."/>
            <person name="Labarre A."/>
            <person name="Otis C."/>
            <person name="Turmel M."/>
        </authorList>
    </citation>
    <scope>NUCLEOTIDE SEQUENCE</scope>
</reference>
<keyword evidence="2" id="KW-0934">Plastid</keyword>
<keyword evidence="2" id="KW-0255">Endonuclease</keyword>
<dbReference type="GO" id="GO:0004519">
    <property type="term" value="F:endonuclease activity"/>
    <property type="evidence" value="ECO:0007669"/>
    <property type="project" value="UniProtKB-KW"/>
</dbReference>
<protein>
    <submittedName>
        <fullName evidence="2">Putative HNH homing endonuclease</fullName>
    </submittedName>
</protein>
<dbReference type="AlphaFoldDB" id="A0A0S2IBQ5"/>
<keyword evidence="2" id="KW-0540">Nuclease</keyword>
<name>A0A0S2IBQ5_9CHLO</name>
<dbReference type="CDD" id="cd00085">
    <property type="entry name" value="HNHc"/>
    <property type="match status" value="1"/>
</dbReference>
<accession>A0A0S2IBQ5</accession>